<feature type="region of interest" description="Disordered" evidence="1">
    <location>
        <begin position="586"/>
        <end position="637"/>
    </location>
</feature>
<dbReference type="HOGENOM" id="CLU_022328_0_0_1"/>
<feature type="region of interest" description="Disordered" evidence="1">
    <location>
        <begin position="187"/>
        <end position="210"/>
    </location>
</feature>
<protein>
    <submittedName>
        <fullName evidence="2">Uncharacterized protein</fullName>
    </submittedName>
</protein>
<proteinExistence type="predicted"/>
<feature type="region of interest" description="Disordered" evidence="1">
    <location>
        <begin position="408"/>
        <end position="435"/>
    </location>
</feature>
<feature type="compositionally biased region" description="Basic and acidic residues" evidence="1">
    <location>
        <begin position="612"/>
        <end position="622"/>
    </location>
</feature>
<feature type="compositionally biased region" description="Basic and acidic residues" evidence="1">
    <location>
        <begin position="553"/>
        <end position="565"/>
    </location>
</feature>
<evidence type="ECO:0000313" key="3">
    <source>
        <dbReference type="Proteomes" id="UP000019484"/>
    </source>
</evidence>
<keyword evidence="3" id="KW-1185">Reference proteome</keyword>
<accession>W9ZNJ4</accession>
<gene>
    <name evidence="2" type="ORF">A1O1_01175</name>
</gene>
<dbReference type="AlphaFoldDB" id="W9ZNJ4"/>
<evidence type="ECO:0000313" key="2">
    <source>
        <dbReference type="EMBL" id="EXJ96049.1"/>
    </source>
</evidence>
<comment type="caution">
    <text evidence="2">The sequence shown here is derived from an EMBL/GenBank/DDBJ whole genome shotgun (WGS) entry which is preliminary data.</text>
</comment>
<feature type="region of interest" description="Disordered" evidence="1">
    <location>
        <begin position="553"/>
        <end position="574"/>
    </location>
</feature>
<feature type="compositionally biased region" description="Polar residues" evidence="1">
    <location>
        <begin position="415"/>
        <end position="434"/>
    </location>
</feature>
<dbReference type="GeneID" id="19156077"/>
<reference evidence="2 3" key="1">
    <citation type="submission" date="2013-03" db="EMBL/GenBank/DDBJ databases">
        <title>The Genome Sequence of Capronia coronata CBS 617.96.</title>
        <authorList>
            <consortium name="The Broad Institute Genomics Platform"/>
            <person name="Cuomo C."/>
            <person name="de Hoog S."/>
            <person name="Gorbushina A."/>
            <person name="Walker B."/>
            <person name="Young S.K."/>
            <person name="Zeng Q."/>
            <person name="Gargeya S."/>
            <person name="Fitzgerald M."/>
            <person name="Haas B."/>
            <person name="Abouelleil A."/>
            <person name="Allen A.W."/>
            <person name="Alvarado L."/>
            <person name="Arachchi H.M."/>
            <person name="Berlin A.M."/>
            <person name="Chapman S.B."/>
            <person name="Gainer-Dewar J."/>
            <person name="Goldberg J."/>
            <person name="Griggs A."/>
            <person name="Gujja S."/>
            <person name="Hansen M."/>
            <person name="Howarth C."/>
            <person name="Imamovic A."/>
            <person name="Ireland A."/>
            <person name="Larimer J."/>
            <person name="McCowan C."/>
            <person name="Murphy C."/>
            <person name="Pearson M."/>
            <person name="Poon T.W."/>
            <person name="Priest M."/>
            <person name="Roberts A."/>
            <person name="Saif S."/>
            <person name="Shea T."/>
            <person name="Sisk P."/>
            <person name="Sykes S."/>
            <person name="Wortman J."/>
            <person name="Nusbaum C."/>
            <person name="Birren B."/>
        </authorList>
    </citation>
    <scope>NUCLEOTIDE SEQUENCE [LARGE SCALE GENOMIC DNA]</scope>
    <source>
        <strain evidence="2 3">CBS 617.96</strain>
    </source>
</reference>
<dbReference type="eggNOG" id="ENOG502T5FS">
    <property type="taxonomic scope" value="Eukaryota"/>
</dbReference>
<dbReference type="Proteomes" id="UP000019484">
    <property type="component" value="Unassembled WGS sequence"/>
</dbReference>
<dbReference type="OrthoDB" id="4161069at2759"/>
<sequence length="658" mass="73417">MCVTEKWVYRECGCHYNHNILCSTYRRNRGPNFSPNIQQSVDQWLEETGTDTDTAAKQLRRRARPADPQECPQHTTVEKSFLNQICEDCLLAELDPKPPDLQDPTAPASPVPTPDNGEGLIWDSEVKVEIQSEDNGPIPRPTTPDVGLSDVDSHSDDQRILESHIEVKIEVDCYSNPVEVPSSPLSLTADDEASSQSCSIPTSPTSPAAADNYSPVSSLFHNKRYGLTFHSPVVADLNDADDEFDSSPERYYHFPAPPSRGRSFSPRNLNRIEHYAPSAESSPLPVEGSSNGSALLRVPTFRSSSNNITPMSKTADKSQLFANHSSTSLPLSSVSTKLRSRNPFRGFGTRKASPLITDTIECRPVLLAHGCVDTSDVPISRQRSGRTSPLPPRKSSLKNWTFFKLHHDKQGAHPRSQSRLRSLAPSPTGSWSRNQLEHDEKMYSQLSDSGSEFGSEIGMQEDHRQVNVLEEPTPLPVATVSKPPARQTGLAIIDSGMTLDAGLEEGARIQMQSHLELAYGIVYDSDIFQHDSLPAWPVYPQLRRTELERPDSWPLRSEIKQEDQARPQPSVHPMRPRAVVEEYTEELSPMDASMAEESVQPDRALMPLLRPEQVRAEREAKRPTFPPRKSSLRTRFELRRSKRLSEFEVPVPALTTAS</sequence>
<feature type="region of interest" description="Disordered" evidence="1">
    <location>
        <begin position="96"/>
        <end position="115"/>
    </location>
</feature>
<feature type="compositionally biased region" description="Polar residues" evidence="1">
    <location>
        <begin position="194"/>
        <end position="206"/>
    </location>
</feature>
<organism evidence="2 3">
    <name type="scientific">Capronia coronata CBS 617.96</name>
    <dbReference type="NCBI Taxonomy" id="1182541"/>
    <lineage>
        <taxon>Eukaryota</taxon>
        <taxon>Fungi</taxon>
        <taxon>Dikarya</taxon>
        <taxon>Ascomycota</taxon>
        <taxon>Pezizomycotina</taxon>
        <taxon>Eurotiomycetes</taxon>
        <taxon>Chaetothyriomycetidae</taxon>
        <taxon>Chaetothyriales</taxon>
        <taxon>Herpotrichiellaceae</taxon>
        <taxon>Capronia</taxon>
    </lineage>
</organism>
<dbReference type="EMBL" id="AMWN01000001">
    <property type="protein sequence ID" value="EXJ96049.1"/>
    <property type="molecule type" value="Genomic_DNA"/>
</dbReference>
<name>W9ZNJ4_9EURO</name>
<feature type="region of interest" description="Disordered" evidence="1">
    <location>
        <begin position="133"/>
        <end position="153"/>
    </location>
</feature>
<feature type="region of interest" description="Disordered" evidence="1">
    <location>
        <begin position="376"/>
        <end position="395"/>
    </location>
</feature>
<evidence type="ECO:0000256" key="1">
    <source>
        <dbReference type="SAM" id="MobiDB-lite"/>
    </source>
</evidence>
<dbReference type="RefSeq" id="XP_007720278.1">
    <property type="nucleotide sequence ID" value="XM_007722088.1"/>
</dbReference>